<feature type="repeat" description="WD" evidence="3">
    <location>
        <begin position="545"/>
        <end position="584"/>
    </location>
</feature>
<evidence type="ECO:0000256" key="3">
    <source>
        <dbReference type="PROSITE-ProRule" id="PRU00221"/>
    </source>
</evidence>
<proteinExistence type="predicted"/>
<dbReference type="InterPro" id="IPR015943">
    <property type="entry name" value="WD40/YVTN_repeat-like_dom_sf"/>
</dbReference>
<dbReference type="InterPro" id="IPR020472">
    <property type="entry name" value="WD40_PAC1"/>
</dbReference>
<dbReference type="PROSITE" id="PS00678">
    <property type="entry name" value="WD_REPEATS_1"/>
    <property type="match status" value="2"/>
</dbReference>
<dbReference type="Gene3D" id="1.20.1280.50">
    <property type="match status" value="1"/>
</dbReference>
<name>A0A1Y2CMH2_9FUNG</name>
<evidence type="ECO:0000313" key="5">
    <source>
        <dbReference type="EMBL" id="ORY48126.1"/>
    </source>
</evidence>
<evidence type="ECO:0000256" key="4">
    <source>
        <dbReference type="SAM" id="MobiDB-lite"/>
    </source>
</evidence>
<dbReference type="GO" id="GO:1990234">
    <property type="term" value="C:transferase complex"/>
    <property type="evidence" value="ECO:0007669"/>
    <property type="project" value="UniProtKB-ARBA"/>
</dbReference>
<dbReference type="EMBL" id="MCGO01000012">
    <property type="protein sequence ID" value="ORY48126.1"/>
    <property type="molecule type" value="Genomic_DNA"/>
</dbReference>
<feature type="repeat" description="WD" evidence="3">
    <location>
        <begin position="505"/>
        <end position="544"/>
    </location>
</feature>
<dbReference type="PANTHER" id="PTHR22847">
    <property type="entry name" value="WD40 REPEAT PROTEIN"/>
    <property type="match status" value="1"/>
</dbReference>
<dbReference type="PRINTS" id="PR00320">
    <property type="entry name" value="GPROTEINBRPT"/>
</dbReference>
<dbReference type="SUPFAM" id="SSF81383">
    <property type="entry name" value="F-box domain"/>
    <property type="match status" value="1"/>
</dbReference>
<dbReference type="SMART" id="SM00320">
    <property type="entry name" value="WD40"/>
    <property type="match status" value="4"/>
</dbReference>
<feature type="region of interest" description="Disordered" evidence="4">
    <location>
        <begin position="23"/>
        <end position="51"/>
    </location>
</feature>
<evidence type="ECO:0000313" key="6">
    <source>
        <dbReference type="Proteomes" id="UP000193642"/>
    </source>
</evidence>
<feature type="repeat" description="WD" evidence="3">
    <location>
        <begin position="463"/>
        <end position="504"/>
    </location>
</feature>
<keyword evidence="6" id="KW-1185">Reference proteome</keyword>
<evidence type="ECO:0000256" key="2">
    <source>
        <dbReference type="ARBA" id="ARBA00022737"/>
    </source>
</evidence>
<sequence length="625" mass="69202">MEPPDQLSQTFANLYLTTNAQIAHRQESRPSQSHPGIEVTLSETNSAETKRTKNLFRRHRSRTKNMVLVEKVRDAWAGAVKGSQKMSYLLTPKQHAGLLRPSSRADSVRTGSIKDSTLTMTSQIYSILTGSKSMISSSDMDSIEIEPSRTLEAAIPSLTESFDVRFIAQYLDPLELIKCSSLNVAWLQACGCNNEIWAEVCLRENVPMGPEVIPELDSIVQKCVETGHIQSTCLWKEVWLNAYIVKRNWELGRCGIGHIRVADIRDSVTCLLFDADKILIGTRRHKLTLLPSLKSSLSSIPYRQLPFQPEHEFAIMCIDFSSATSCIGHIAATGDSSGTICIWNMFTGKQIIRLEKAHLSGVTSVLIVERAKFGDMKHNDGGFVTDSNTTLNEEPDKDPAQSGVVVNITQKFAGLLKSKLLKATPPTSANTTTRRKLSLVFRRDTKQEKATDFGPRLVALPPWKGHTGHIYCVKLMSCGTKIVTGSLDRLVRIWDIQTRQCISILVGHSDTVTCVHSVGDYVFSGSIDKTIRKWHAKTGLCLQIFDQHNGWIKCLDSVGNCLITGGWDECIRVWNISDGSLLHTYPLNRGPITSLQADGRKIVASSRGEANGEDVQLAPMEPPNG</sequence>
<dbReference type="Proteomes" id="UP000193642">
    <property type="component" value="Unassembled WGS sequence"/>
</dbReference>
<dbReference type="InterPro" id="IPR001680">
    <property type="entry name" value="WD40_rpt"/>
</dbReference>
<dbReference type="PROSITE" id="PS50082">
    <property type="entry name" value="WD_REPEATS_2"/>
    <property type="match status" value="3"/>
</dbReference>
<dbReference type="PANTHER" id="PTHR22847:SF637">
    <property type="entry name" value="WD REPEAT DOMAIN 5B"/>
    <property type="match status" value="1"/>
</dbReference>
<keyword evidence="2" id="KW-0677">Repeat</keyword>
<dbReference type="InterPro" id="IPR036047">
    <property type="entry name" value="F-box-like_dom_sf"/>
</dbReference>
<dbReference type="PROSITE" id="PS50294">
    <property type="entry name" value="WD_REPEATS_REGION"/>
    <property type="match status" value="1"/>
</dbReference>
<comment type="caution">
    <text evidence="5">The sequence shown here is derived from an EMBL/GenBank/DDBJ whole genome shotgun (WGS) entry which is preliminary data.</text>
</comment>
<dbReference type="InterPro" id="IPR036322">
    <property type="entry name" value="WD40_repeat_dom_sf"/>
</dbReference>
<keyword evidence="1 3" id="KW-0853">WD repeat</keyword>
<dbReference type="Pfam" id="PF00400">
    <property type="entry name" value="WD40"/>
    <property type="match status" value="4"/>
</dbReference>
<reference evidence="5 6" key="1">
    <citation type="submission" date="2016-07" db="EMBL/GenBank/DDBJ databases">
        <title>Pervasive Adenine N6-methylation of Active Genes in Fungi.</title>
        <authorList>
            <consortium name="DOE Joint Genome Institute"/>
            <person name="Mondo S.J."/>
            <person name="Dannebaum R.O."/>
            <person name="Kuo R.C."/>
            <person name="Labutti K."/>
            <person name="Haridas S."/>
            <person name="Kuo A."/>
            <person name="Salamov A."/>
            <person name="Ahrendt S.R."/>
            <person name="Lipzen A."/>
            <person name="Sullivan W."/>
            <person name="Andreopoulos W.B."/>
            <person name="Clum A."/>
            <person name="Lindquist E."/>
            <person name="Daum C."/>
            <person name="Ramamoorthy G.K."/>
            <person name="Gryganskyi A."/>
            <person name="Culley D."/>
            <person name="Magnuson J.K."/>
            <person name="James T.Y."/>
            <person name="O'Malley M.A."/>
            <person name="Stajich J.E."/>
            <person name="Spatafora J.W."/>
            <person name="Visel A."/>
            <person name="Grigoriev I.V."/>
        </authorList>
    </citation>
    <scope>NUCLEOTIDE SEQUENCE [LARGE SCALE GENOMIC DNA]</scope>
    <source>
        <strain evidence="5 6">JEL800</strain>
    </source>
</reference>
<dbReference type="STRING" id="329046.A0A1Y2CMH2"/>
<accession>A0A1Y2CMH2</accession>
<dbReference type="Gene3D" id="2.130.10.10">
    <property type="entry name" value="YVTN repeat-like/Quinoprotein amine dehydrogenase"/>
    <property type="match status" value="2"/>
</dbReference>
<dbReference type="OrthoDB" id="6262491at2759"/>
<organism evidence="5 6">
    <name type="scientific">Rhizoclosmatium globosum</name>
    <dbReference type="NCBI Taxonomy" id="329046"/>
    <lineage>
        <taxon>Eukaryota</taxon>
        <taxon>Fungi</taxon>
        <taxon>Fungi incertae sedis</taxon>
        <taxon>Chytridiomycota</taxon>
        <taxon>Chytridiomycota incertae sedis</taxon>
        <taxon>Chytridiomycetes</taxon>
        <taxon>Chytridiales</taxon>
        <taxon>Chytriomycetaceae</taxon>
        <taxon>Rhizoclosmatium</taxon>
    </lineage>
</organism>
<gene>
    <name evidence="5" type="ORF">BCR33DRAFT_58997</name>
</gene>
<dbReference type="AlphaFoldDB" id="A0A1Y2CMH2"/>
<dbReference type="SUPFAM" id="SSF50978">
    <property type="entry name" value="WD40 repeat-like"/>
    <property type="match status" value="2"/>
</dbReference>
<dbReference type="InterPro" id="IPR019775">
    <property type="entry name" value="WD40_repeat_CS"/>
</dbReference>
<protein>
    <submittedName>
        <fullName evidence="5">WD40 repeat-like protein</fullName>
    </submittedName>
</protein>
<evidence type="ECO:0000256" key="1">
    <source>
        <dbReference type="ARBA" id="ARBA00022574"/>
    </source>
</evidence>